<evidence type="ECO:0000256" key="3">
    <source>
        <dbReference type="ARBA" id="ARBA00022676"/>
    </source>
</evidence>
<comment type="pathway">
    <text evidence="1">Cell wall biogenesis; cell wall polysaccharide biosynthesis.</text>
</comment>
<dbReference type="EMBL" id="CP146256">
    <property type="protein sequence ID" value="XAH74913.1"/>
    <property type="molecule type" value="Genomic_DNA"/>
</dbReference>
<dbReference type="GO" id="GO:0016757">
    <property type="term" value="F:glycosyltransferase activity"/>
    <property type="evidence" value="ECO:0007669"/>
    <property type="project" value="UniProtKB-KW"/>
</dbReference>
<proteinExistence type="inferred from homology"/>
<evidence type="ECO:0000313" key="7">
    <source>
        <dbReference type="Proteomes" id="UP001451571"/>
    </source>
</evidence>
<dbReference type="EC" id="2.4.-.-" evidence="6"/>
<dbReference type="Pfam" id="PF00535">
    <property type="entry name" value="Glycos_transf_2"/>
    <property type="match status" value="1"/>
</dbReference>
<reference evidence="6 7" key="1">
    <citation type="submission" date="2024-02" db="EMBL/GenBank/DDBJ databases">
        <title>Bacterial strain from lacustrine sediment.</title>
        <authorList>
            <person name="Petit C."/>
            <person name="Fadhlaoui K."/>
        </authorList>
    </citation>
    <scope>NUCLEOTIDE SEQUENCE [LARGE SCALE GENOMIC DNA]</scope>
    <source>
        <strain evidence="6 7">IPX-CK</strain>
    </source>
</reference>
<name>A0ABZ3EXC5_9FIRM</name>
<evidence type="ECO:0000259" key="5">
    <source>
        <dbReference type="Pfam" id="PF00535"/>
    </source>
</evidence>
<evidence type="ECO:0000256" key="2">
    <source>
        <dbReference type="ARBA" id="ARBA00006739"/>
    </source>
</evidence>
<dbReference type="PANTHER" id="PTHR43179:SF12">
    <property type="entry name" value="GALACTOFURANOSYLTRANSFERASE GLFT2"/>
    <property type="match status" value="1"/>
</dbReference>
<accession>A0ABZ3EXC5</accession>
<evidence type="ECO:0000256" key="1">
    <source>
        <dbReference type="ARBA" id="ARBA00004776"/>
    </source>
</evidence>
<dbReference type="PANTHER" id="PTHR43179">
    <property type="entry name" value="RHAMNOSYLTRANSFERASE WBBL"/>
    <property type="match status" value="1"/>
</dbReference>
<protein>
    <submittedName>
        <fullName evidence="6">Glycosyltransferase</fullName>
        <ecNumber evidence="6">2.4.-.-</ecNumber>
    </submittedName>
</protein>
<keyword evidence="7" id="KW-1185">Reference proteome</keyword>
<keyword evidence="4 6" id="KW-0808">Transferase</keyword>
<comment type="similarity">
    <text evidence="2">Belongs to the glycosyltransferase 2 family.</text>
</comment>
<dbReference type="Proteomes" id="UP001451571">
    <property type="component" value="Chromosome"/>
</dbReference>
<evidence type="ECO:0000256" key="4">
    <source>
        <dbReference type="ARBA" id="ARBA00022679"/>
    </source>
</evidence>
<evidence type="ECO:0000313" key="6">
    <source>
        <dbReference type="EMBL" id="XAH74913.1"/>
    </source>
</evidence>
<organism evidence="6 7">
    <name type="scientific">Kineothrix sedimenti</name>
    <dbReference type="NCBI Taxonomy" id="3123317"/>
    <lineage>
        <taxon>Bacteria</taxon>
        <taxon>Bacillati</taxon>
        <taxon>Bacillota</taxon>
        <taxon>Clostridia</taxon>
        <taxon>Lachnospirales</taxon>
        <taxon>Lachnospiraceae</taxon>
        <taxon>Kineothrix</taxon>
    </lineage>
</organism>
<feature type="domain" description="Glycosyltransferase 2-like" evidence="5">
    <location>
        <begin position="8"/>
        <end position="127"/>
    </location>
</feature>
<dbReference type="RefSeq" id="WP_342758491.1">
    <property type="nucleotide sequence ID" value="NZ_CP146256.1"/>
</dbReference>
<gene>
    <name evidence="6" type="ORF">V6984_03860</name>
</gene>
<dbReference type="InterPro" id="IPR029044">
    <property type="entry name" value="Nucleotide-diphossugar_trans"/>
</dbReference>
<dbReference type="InterPro" id="IPR001173">
    <property type="entry name" value="Glyco_trans_2-like"/>
</dbReference>
<sequence length="259" mass="30410">MNFAETIQCVDSVLGQRECNFHIIVVDNGSDNESFMHLNKKYRYNSLITIVHTNKNYGFAKGNNVGISYARRRYNAEYVLLLNSDTVLCDKLYLKKMIDADERGIGVIGSKIYLLNGKEQSNYYEYFDFPGTLYRYLSLWAAKSGWDEAEKCFQRKLKSFKPIRILHGCVLLLTPEFFNYYAGLYDRTFLYGEEILLFLACKKVGIKEKEIDNTYLIHKAGQSSRILYSNRNSIREKLTLKSYKYIVWESFKLFKKEIF</sequence>
<dbReference type="SUPFAM" id="SSF53448">
    <property type="entry name" value="Nucleotide-diphospho-sugar transferases"/>
    <property type="match status" value="1"/>
</dbReference>
<keyword evidence="3 6" id="KW-0328">Glycosyltransferase</keyword>
<dbReference type="Gene3D" id="3.90.550.10">
    <property type="entry name" value="Spore Coat Polysaccharide Biosynthesis Protein SpsA, Chain A"/>
    <property type="match status" value="1"/>
</dbReference>